<keyword evidence="2" id="KW-1185">Reference proteome</keyword>
<comment type="caution">
    <text evidence="1">The sequence shown here is derived from an EMBL/GenBank/DDBJ whole genome shotgun (WGS) entry which is preliminary data.</text>
</comment>
<sequence>MRRENVSWHEIILPKEHTQSILPLEQEYLIYKNGKVIGKLIGAQPINKTTVCFRLQCKYLNPYKRSRFYQRSQWGLEQAQANVIKQYYPSDYYFSKGYGKLQFQHAQSKQWVNFFIDSSLESVGNKKSIQLKGPYPVTEEIDPPWVFALDFAPWDMFWRQPGEIWIYYIWLPFWRVLDEQQKDDYLNKWNAPANWREHLMSNDDELDSVEEEKDKELLSFLMNKHLK</sequence>
<evidence type="ECO:0000313" key="1">
    <source>
        <dbReference type="EMBL" id="MFJ1267914.1"/>
    </source>
</evidence>
<proteinExistence type="predicted"/>
<protein>
    <submittedName>
        <fullName evidence="1">Uncharacterized protein</fullName>
    </submittedName>
</protein>
<evidence type="ECO:0000313" key="2">
    <source>
        <dbReference type="Proteomes" id="UP001615550"/>
    </source>
</evidence>
<dbReference type="EMBL" id="JBGORX010000001">
    <property type="protein sequence ID" value="MFJ1267914.1"/>
    <property type="molecule type" value="Genomic_DNA"/>
</dbReference>
<accession>A0ABW8D8P5</accession>
<gene>
    <name evidence="1" type="ORF">ACD661_04980</name>
</gene>
<reference evidence="1 2" key="1">
    <citation type="submission" date="2024-08" db="EMBL/GenBank/DDBJ databases">
        <title>Draft Genome Sequence of Legionella lytica strain DSB2004, Isolated From a Fire Sprinkler System.</title>
        <authorList>
            <person name="Everhart A.D."/>
            <person name="Kidane D.T."/>
            <person name="Farone A.L."/>
            <person name="Farone M.B."/>
        </authorList>
    </citation>
    <scope>NUCLEOTIDE SEQUENCE [LARGE SCALE GENOMIC DNA]</scope>
    <source>
        <strain evidence="1 2">DSB2004</strain>
    </source>
</reference>
<organism evidence="1 2">
    <name type="scientific">Legionella lytica</name>
    <dbReference type="NCBI Taxonomy" id="96232"/>
    <lineage>
        <taxon>Bacteria</taxon>
        <taxon>Pseudomonadati</taxon>
        <taxon>Pseudomonadota</taxon>
        <taxon>Gammaproteobacteria</taxon>
        <taxon>Legionellales</taxon>
        <taxon>Legionellaceae</taxon>
        <taxon>Legionella</taxon>
    </lineage>
</organism>
<name>A0ABW8D8P5_9GAMM</name>
<dbReference type="Proteomes" id="UP001615550">
    <property type="component" value="Unassembled WGS sequence"/>
</dbReference>
<dbReference type="RefSeq" id="WP_400186748.1">
    <property type="nucleotide sequence ID" value="NZ_JBGORX010000001.1"/>
</dbReference>